<dbReference type="STRING" id="745411.B3C1_00810"/>
<dbReference type="PANTHER" id="PTHR43765:SF2">
    <property type="entry name" value="2-DEHYDROPANTOATE 2-REDUCTASE"/>
    <property type="match status" value="1"/>
</dbReference>
<name>K2J4J1_9GAMM</name>
<keyword evidence="6 10" id="KW-0521">NADP</keyword>
<gene>
    <name evidence="13" type="ORF">B3C1_00810</name>
</gene>
<evidence type="ECO:0000256" key="4">
    <source>
        <dbReference type="ARBA" id="ARBA00019465"/>
    </source>
</evidence>
<feature type="domain" description="Ketopantoate reductase N-terminal" evidence="11">
    <location>
        <begin position="2"/>
        <end position="140"/>
    </location>
</feature>
<evidence type="ECO:0000256" key="2">
    <source>
        <dbReference type="ARBA" id="ARBA00007870"/>
    </source>
</evidence>
<comment type="caution">
    <text evidence="13">The sequence shown here is derived from an EMBL/GenBank/DDBJ whole genome shotgun (WGS) entry which is preliminary data.</text>
</comment>
<dbReference type="GO" id="GO:0050661">
    <property type="term" value="F:NADP binding"/>
    <property type="evidence" value="ECO:0007669"/>
    <property type="project" value="TreeGrafter"/>
</dbReference>
<evidence type="ECO:0000256" key="5">
    <source>
        <dbReference type="ARBA" id="ARBA00022655"/>
    </source>
</evidence>
<dbReference type="eggNOG" id="COG1893">
    <property type="taxonomic scope" value="Bacteria"/>
</dbReference>
<reference evidence="13 14" key="1">
    <citation type="journal article" date="2012" name="J. Bacteriol.">
        <title>Genome Sequence of Gallaecimonas xiamenensis Type Strain 3-C-1.</title>
        <authorList>
            <person name="Lai Q."/>
            <person name="Wang L."/>
            <person name="Wang W."/>
            <person name="Shao Z."/>
        </authorList>
    </citation>
    <scope>NUCLEOTIDE SEQUENCE [LARGE SCALE GENOMIC DNA]</scope>
    <source>
        <strain evidence="13 14">3-C-1</strain>
    </source>
</reference>
<dbReference type="Gene3D" id="3.40.50.720">
    <property type="entry name" value="NAD(P)-binding Rossmann-like Domain"/>
    <property type="match status" value="1"/>
</dbReference>
<evidence type="ECO:0000259" key="11">
    <source>
        <dbReference type="Pfam" id="PF02558"/>
    </source>
</evidence>
<keyword evidence="7 10" id="KW-0560">Oxidoreductase</keyword>
<dbReference type="PANTHER" id="PTHR43765">
    <property type="entry name" value="2-DEHYDROPANTOATE 2-REDUCTASE-RELATED"/>
    <property type="match status" value="1"/>
</dbReference>
<dbReference type="UniPathway" id="UPA00028">
    <property type="reaction ID" value="UER00004"/>
</dbReference>
<dbReference type="SUPFAM" id="SSF51735">
    <property type="entry name" value="NAD(P)-binding Rossmann-fold domains"/>
    <property type="match status" value="1"/>
</dbReference>
<comment type="pathway">
    <text evidence="1 10">Cofactor biosynthesis; (R)-pantothenate biosynthesis; (R)-pantoate from 3-methyl-2-oxobutanoate: step 2/2.</text>
</comment>
<comment type="similarity">
    <text evidence="2 10">Belongs to the ketopantoate reductase family.</text>
</comment>
<evidence type="ECO:0000256" key="9">
    <source>
        <dbReference type="ARBA" id="ARBA00048793"/>
    </source>
</evidence>
<dbReference type="InterPro" id="IPR013752">
    <property type="entry name" value="KPA_reductase"/>
</dbReference>
<dbReference type="InterPro" id="IPR003710">
    <property type="entry name" value="ApbA"/>
</dbReference>
<protein>
    <recommendedName>
        <fullName evidence="4 10">2-dehydropantoate 2-reductase</fullName>
        <ecNumber evidence="3 10">1.1.1.169</ecNumber>
    </recommendedName>
    <alternativeName>
        <fullName evidence="8 10">Ketopantoate reductase</fullName>
    </alternativeName>
</protein>
<sequence>MAGAGCIGTWLGARLQAAGVDVTYLGRAATQARLAKGLTISGLGDPLSLAELKVVQQADGPFDWVIVACKRTDTEALLGAIAPALASQPTLIVAQNGLGAAERVAALSGCNAQPIMVPFNLVWRGQGQLHQGTGGQVMVPKALGAFAHAWGAQAVEDIQGVLAGKLLLNLNNAINGLCGLPLVEELSQRGYRQVLAGAQKEALKVFKAMGVKPAKLTGAPPALLPYVLALPDGAFSRLAKELLAMDSQARSSLYDDLAAGRATEIAFLNGYVVAQGEKLGVETPINRHLQALVREAERAGQCPGLGADALLP</sequence>
<comment type="function">
    <text evidence="10">Catalyzes the NADPH-dependent reduction of ketopantoate into pantoic acid.</text>
</comment>
<dbReference type="GO" id="GO:0008677">
    <property type="term" value="F:2-dehydropantoate 2-reductase activity"/>
    <property type="evidence" value="ECO:0007669"/>
    <property type="project" value="UniProtKB-EC"/>
</dbReference>
<keyword evidence="5 10" id="KW-0566">Pantothenate biosynthesis</keyword>
<evidence type="ECO:0000256" key="1">
    <source>
        <dbReference type="ARBA" id="ARBA00004994"/>
    </source>
</evidence>
<evidence type="ECO:0000256" key="6">
    <source>
        <dbReference type="ARBA" id="ARBA00022857"/>
    </source>
</evidence>
<dbReference type="InterPro" id="IPR013332">
    <property type="entry name" value="KPR_N"/>
</dbReference>
<keyword evidence="14" id="KW-1185">Reference proteome</keyword>
<proteinExistence type="inferred from homology"/>
<dbReference type="Pfam" id="PF08546">
    <property type="entry name" value="ApbA_C"/>
    <property type="match status" value="1"/>
</dbReference>
<dbReference type="GO" id="GO:0015940">
    <property type="term" value="P:pantothenate biosynthetic process"/>
    <property type="evidence" value="ECO:0007669"/>
    <property type="project" value="UniProtKB-UniPathway"/>
</dbReference>
<organism evidence="13 14">
    <name type="scientific">Gallaecimonas xiamenensis 3-C-1</name>
    <dbReference type="NCBI Taxonomy" id="745411"/>
    <lineage>
        <taxon>Bacteria</taxon>
        <taxon>Pseudomonadati</taxon>
        <taxon>Pseudomonadota</taxon>
        <taxon>Gammaproteobacteria</taxon>
        <taxon>Enterobacterales</taxon>
        <taxon>Gallaecimonadaceae</taxon>
        <taxon>Gallaecimonas</taxon>
    </lineage>
</organism>
<evidence type="ECO:0000256" key="10">
    <source>
        <dbReference type="RuleBase" id="RU362068"/>
    </source>
</evidence>
<dbReference type="InterPro" id="IPR036291">
    <property type="entry name" value="NAD(P)-bd_dom_sf"/>
</dbReference>
<evidence type="ECO:0000313" key="13">
    <source>
        <dbReference type="EMBL" id="EKE77956.1"/>
    </source>
</evidence>
<accession>K2J4J1</accession>
<dbReference type="Gene3D" id="1.10.1040.10">
    <property type="entry name" value="N-(1-d-carboxylethyl)-l-norvaline Dehydrogenase, domain 2"/>
    <property type="match status" value="1"/>
</dbReference>
<evidence type="ECO:0000256" key="8">
    <source>
        <dbReference type="ARBA" id="ARBA00032024"/>
    </source>
</evidence>
<feature type="domain" description="Ketopantoate reductase C-terminal" evidence="12">
    <location>
        <begin position="157"/>
        <end position="296"/>
    </location>
</feature>
<dbReference type="SUPFAM" id="SSF48179">
    <property type="entry name" value="6-phosphogluconate dehydrogenase C-terminal domain-like"/>
    <property type="match status" value="1"/>
</dbReference>
<dbReference type="InterPro" id="IPR013328">
    <property type="entry name" value="6PGD_dom2"/>
</dbReference>
<evidence type="ECO:0000313" key="14">
    <source>
        <dbReference type="Proteomes" id="UP000006755"/>
    </source>
</evidence>
<dbReference type="InterPro" id="IPR008927">
    <property type="entry name" value="6-PGluconate_DH-like_C_sf"/>
</dbReference>
<evidence type="ECO:0000259" key="12">
    <source>
        <dbReference type="Pfam" id="PF08546"/>
    </source>
</evidence>
<evidence type="ECO:0000256" key="7">
    <source>
        <dbReference type="ARBA" id="ARBA00023002"/>
    </source>
</evidence>
<dbReference type="EC" id="1.1.1.169" evidence="3 10"/>
<dbReference type="Proteomes" id="UP000006755">
    <property type="component" value="Unassembled WGS sequence"/>
</dbReference>
<comment type="catalytic activity">
    <reaction evidence="9 10">
        <text>(R)-pantoate + NADP(+) = 2-dehydropantoate + NADPH + H(+)</text>
        <dbReference type="Rhea" id="RHEA:16233"/>
        <dbReference type="ChEBI" id="CHEBI:11561"/>
        <dbReference type="ChEBI" id="CHEBI:15378"/>
        <dbReference type="ChEBI" id="CHEBI:15980"/>
        <dbReference type="ChEBI" id="CHEBI:57783"/>
        <dbReference type="ChEBI" id="CHEBI:58349"/>
        <dbReference type="EC" id="1.1.1.169"/>
    </reaction>
</comment>
<dbReference type="InterPro" id="IPR050838">
    <property type="entry name" value="Ketopantoate_reductase"/>
</dbReference>
<dbReference type="EMBL" id="AMRI01000001">
    <property type="protein sequence ID" value="EKE77956.1"/>
    <property type="molecule type" value="Genomic_DNA"/>
</dbReference>
<dbReference type="NCBIfam" id="TIGR00745">
    <property type="entry name" value="apbA_panE"/>
    <property type="match status" value="1"/>
</dbReference>
<dbReference type="AlphaFoldDB" id="K2J4J1"/>
<dbReference type="GO" id="GO:0005737">
    <property type="term" value="C:cytoplasm"/>
    <property type="evidence" value="ECO:0007669"/>
    <property type="project" value="TreeGrafter"/>
</dbReference>
<dbReference type="Pfam" id="PF02558">
    <property type="entry name" value="ApbA"/>
    <property type="match status" value="1"/>
</dbReference>
<evidence type="ECO:0000256" key="3">
    <source>
        <dbReference type="ARBA" id="ARBA00013014"/>
    </source>
</evidence>